<dbReference type="Pfam" id="PF00128">
    <property type="entry name" value="Alpha-amylase"/>
    <property type="match status" value="1"/>
</dbReference>
<protein>
    <submittedName>
        <fullName evidence="4">Alpha-glucosidase</fullName>
    </submittedName>
</protein>
<evidence type="ECO:0000259" key="3">
    <source>
        <dbReference type="SMART" id="SM00642"/>
    </source>
</evidence>
<sequence length="554" mass="60432">MSTATAAPTTAERTWWRDAVVYQLYIRSFADGNGDGLGDVAGIRSRLGYLRDLGVDALWINPWYPSPMADAGYDVADYRAVEPAFGTAEEAAALVEEAHGMGLRVILDIVPNHTSDEHEWFRAALAAGPGSPERERYVFRPGRIDDSGGDGPPNDWRSVFGGSAWQQVPASDGVAGEWYLHLFDVKQPDLNWDHPGVRAEFESILRFWFDRGVDGFRIDVAHSLVKDATLPDVGPDRQLDTVGDGGHPFWDLDGVHEVYRGWRKVADSYDDPRIFVAEAWVASHDRLARYLRPDELHTAFNFDYLGAPWDPAALRAVIDSSLATMGGVGAPATWVLSNHDVVRHVSRLGRPPATGHALTDLAPVEEFDVALGRRRARAAALLMFALPGGAYVYQGDELGLWEVEDLPEALLQDPTWERSGHTDRGRDGCRVPIPWSGTAEPFGFGPDGTRPWLPQPAGFAEVSVAAQDGDPASMLSLYRDALALRRSHPALGDGTLEWLPSPDGVLAFSRGEGFRCLVNLSDAPVPLPPGARVLLGTEAVLDVLPVDAAVWLAD</sequence>
<gene>
    <name evidence="4" type="ORF">PHY01_24640</name>
</gene>
<dbReference type="FunFam" id="3.90.400.10:FF:000001">
    <property type="entry name" value="Maltase A3, isoform A"/>
    <property type="match status" value="1"/>
</dbReference>
<dbReference type="InterPro" id="IPR006047">
    <property type="entry name" value="GH13_cat_dom"/>
</dbReference>
<comment type="similarity">
    <text evidence="1">Belongs to the glycosyl hydrolase 13 family.</text>
</comment>
<organism evidence="4 5">
    <name type="scientific">Pseudonocardia hydrocarbonoxydans</name>
    <dbReference type="NCBI Taxonomy" id="76726"/>
    <lineage>
        <taxon>Bacteria</taxon>
        <taxon>Bacillati</taxon>
        <taxon>Actinomycetota</taxon>
        <taxon>Actinomycetes</taxon>
        <taxon>Pseudonocardiales</taxon>
        <taxon>Pseudonocardiaceae</taxon>
        <taxon>Pseudonocardia</taxon>
    </lineage>
</organism>
<feature type="domain" description="Glycosyl hydrolase family 13 catalytic" evidence="3">
    <location>
        <begin position="23"/>
        <end position="430"/>
    </location>
</feature>
<keyword evidence="5" id="KW-1185">Reference proteome</keyword>
<proteinExistence type="inferred from homology"/>
<accession>A0A4Y3WPH3</accession>
<dbReference type="InterPro" id="IPR017853">
    <property type="entry name" value="GH"/>
</dbReference>
<comment type="caution">
    <text evidence="4">The sequence shown here is derived from an EMBL/GenBank/DDBJ whole genome shotgun (WGS) entry which is preliminary data.</text>
</comment>
<dbReference type="CDD" id="cd11332">
    <property type="entry name" value="AmyAc_OligoGlu_TS"/>
    <property type="match status" value="1"/>
</dbReference>
<reference evidence="4 5" key="1">
    <citation type="submission" date="2019-06" db="EMBL/GenBank/DDBJ databases">
        <title>Whole genome shotgun sequence of Pseudonocardia hydrocarbonoxydans NBRC 14498.</title>
        <authorList>
            <person name="Hosoyama A."/>
            <person name="Uohara A."/>
            <person name="Ohji S."/>
            <person name="Ichikawa N."/>
        </authorList>
    </citation>
    <scope>NUCLEOTIDE SEQUENCE [LARGE SCALE GENOMIC DNA]</scope>
    <source>
        <strain evidence="4 5">NBRC 14498</strain>
    </source>
</reference>
<dbReference type="PANTHER" id="PTHR10357">
    <property type="entry name" value="ALPHA-AMYLASE FAMILY MEMBER"/>
    <property type="match status" value="1"/>
</dbReference>
<evidence type="ECO:0000256" key="1">
    <source>
        <dbReference type="ARBA" id="ARBA00008061"/>
    </source>
</evidence>
<dbReference type="Gene3D" id="3.90.400.10">
    <property type="entry name" value="Oligo-1,6-glucosidase, Domain 2"/>
    <property type="match status" value="1"/>
</dbReference>
<dbReference type="Gene3D" id="3.20.20.80">
    <property type="entry name" value="Glycosidases"/>
    <property type="match status" value="1"/>
</dbReference>
<dbReference type="GO" id="GO:0009313">
    <property type="term" value="P:oligosaccharide catabolic process"/>
    <property type="evidence" value="ECO:0007669"/>
    <property type="project" value="TreeGrafter"/>
</dbReference>
<dbReference type="OrthoDB" id="9043248at2"/>
<dbReference type="Proteomes" id="UP000320338">
    <property type="component" value="Unassembled WGS sequence"/>
</dbReference>
<dbReference type="PANTHER" id="PTHR10357:SF179">
    <property type="entry name" value="NEUTRAL AND BASIC AMINO ACID TRANSPORT PROTEIN RBAT"/>
    <property type="match status" value="1"/>
</dbReference>
<name>A0A4Y3WPH3_9PSEU</name>
<evidence type="ECO:0000313" key="5">
    <source>
        <dbReference type="Proteomes" id="UP000320338"/>
    </source>
</evidence>
<dbReference type="GO" id="GO:0004556">
    <property type="term" value="F:alpha-amylase activity"/>
    <property type="evidence" value="ECO:0007669"/>
    <property type="project" value="TreeGrafter"/>
</dbReference>
<dbReference type="SUPFAM" id="SSF51445">
    <property type="entry name" value="(Trans)glycosidases"/>
    <property type="match status" value="1"/>
</dbReference>
<evidence type="ECO:0000256" key="2">
    <source>
        <dbReference type="ARBA" id="ARBA00023180"/>
    </source>
</evidence>
<keyword evidence="2" id="KW-0325">Glycoprotein</keyword>
<evidence type="ECO:0000313" key="4">
    <source>
        <dbReference type="EMBL" id="GEC20181.1"/>
    </source>
</evidence>
<dbReference type="AlphaFoldDB" id="A0A4Y3WPH3"/>
<dbReference type="SMART" id="SM00642">
    <property type="entry name" value="Aamy"/>
    <property type="match status" value="1"/>
</dbReference>
<dbReference type="InterPro" id="IPR045857">
    <property type="entry name" value="O16G_dom_2"/>
</dbReference>
<dbReference type="RefSeq" id="WP_141278705.1">
    <property type="nucleotide sequence ID" value="NZ_BAAARZ010000008.1"/>
</dbReference>
<dbReference type="EMBL" id="BJNG01000017">
    <property type="protein sequence ID" value="GEC20181.1"/>
    <property type="molecule type" value="Genomic_DNA"/>
</dbReference>